<feature type="region of interest" description="Disordered" evidence="1">
    <location>
        <begin position="272"/>
        <end position="396"/>
    </location>
</feature>
<sequence>MADIGDKLRSAREAKGLSIEDIEKATKIQSRYLTAIEDDDFDKLPGDFYVRAFIRQYAQVVGLDGKKLLSEYQEDVPESKPDEYVEDSIDNKSEEVKKTTDNKKNLWKNYLPKIAIGLGIIIVVLIGYVLYARLSSGGQRNNTASNNVKVSTQTSSSSSSKKLATTTNPVKVSRLSDNEFRITGLKSNRNLVISAGDQNVTSTVSINGIPKWSQTLTSNQKHTITLPKDASRVVVTFSNDKDTSMKIAGKKIPYTVRNSYATLTLLIGNAKRKSTTTHHSNSGNSTNSDNSATTNNGNSSSSTTTHSDNGGATTSSSSNNTTSNENRSHESSRTQSSATTQSSAQTQSSSSERREETQSSSQQTTQQQSTENNNNNARSAENNAGSQNTQQNNNGR</sequence>
<dbReference type="InterPro" id="IPR001387">
    <property type="entry name" value="Cro/C1-type_HTH"/>
</dbReference>
<evidence type="ECO:0000256" key="1">
    <source>
        <dbReference type="SAM" id="MobiDB-lite"/>
    </source>
</evidence>
<keyword evidence="2" id="KW-1133">Transmembrane helix</keyword>
<dbReference type="GeneID" id="75116938"/>
<feature type="compositionally biased region" description="Low complexity" evidence="1">
    <location>
        <begin position="277"/>
        <end position="325"/>
    </location>
</feature>
<evidence type="ECO:0000313" key="4">
    <source>
        <dbReference type="Proteomes" id="UP000051735"/>
    </source>
</evidence>
<protein>
    <recommendedName>
        <fullName evidence="5">Transcriptional regulator</fullName>
    </recommendedName>
</protein>
<accession>A0ABR5PR45</accession>
<proteinExistence type="predicted"/>
<dbReference type="PANTHER" id="PTHR34475:SF1">
    <property type="entry name" value="CYTOSKELETON PROTEIN RODZ"/>
    <property type="match status" value="1"/>
</dbReference>
<dbReference type="Gene3D" id="1.10.260.40">
    <property type="entry name" value="lambda repressor-like DNA-binding domains"/>
    <property type="match status" value="1"/>
</dbReference>
<feature type="transmembrane region" description="Helical" evidence="2">
    <location>
        <begin position="110"/>
        <end position="131"/>
    </location>
</feature>
<comment type="caution">
    <text evidence="3">The sequence shown here is derived from an EMBL/GenBank/DDBJ whole genome shotgun (WGS) entry which is preliminary data.</text>
</comment>
<dbReference type="SUPFAM" id="SSF47413">
    <property type="entry name" value="lambda repressor-like DNA-binding domains"/>
    <property type="match status" value="1"/>
</dbReference>
<dbReference type="EMBL" id="AZGN01000047">
    <property type="protein sequence ID" value="KRM32287.1"/>
    <property type="molecule type" value="Genomic_DNA"/>
</dbReference>
<gene>
    <name evidence="3" type="ORF">FC44_GL001707</name>
</gene>
<feature type="compositionally biased region" description="Low complexity" evidence="1">
    <location>
        <begin position="145"/>
        <end position="168"/>
    </location>
</feature>
<dbReference type="Pfam" id="PF13413">
    <property type="entry name" value="HTH_25"/>
    <property type="match status" value="1"/>
</dbReference>
<dbReference type="InterPro" id="IPR050400">
    <property type="entry name" value="Bact_Cytoskel_RodZ"/>
</dbReference>
<keyword evidence="2" id="KW-0472">Membrane</keyword>
<evidence type="ECO:0000256" key="2">
    <source>
        <dbReference type="SAM" id="Phobius"/>
    </source>
</evidence>
<feature type="region of interest" description="Disordered" evidence="1">
    <location>
        <begin position="77"/>
        <end position="98"/>
    </location>
</feature>
<feature type="compositionally biased region" description="Low complexity" evidence="1">
    <location>
        <begin position="333"/>
        <end position="350"/>
    </location>
</feature>
<evidence type="ECO:0008006" key="5">
    <source>
        <dbReference type="Google" id="ProtNLM"/>
    </source>
</evidence>
<feature type="compositionally biased region" description="Low complexity" evidence="1">
    <location>
        <begin position="358"/>
        <end position="383"/>
    </location>
</feature>
<reference evidence="3 4" key="1">
    <citation type="journal article" date="2015" name="Genome Announc.">
        <title>Expanding the biotechnology potential of lactobacilli through comparative genomics of 213 strains and associated genera.</title>
        <authorList>
            <person name="Sun Z."/>
            <person name="Harris H.M."/>
            <person name="McCann A."/>
            <person name="Guo C."/>
            <person name="Argimon S."/>
            <person name="Zhang W."/>
            <person name="Yang X."/>
            <person name="Jeffery I.B."/>
            <person name="Cooney J.C."/>
            <person name="Kagawa T.F."/>
            <person name="Liu W."/>
            <person name="Song Y."/>
            <person name="Salvetti E."/>
            <person name="Wrobel A."/>
            <person name="Rasinkangas P."/>
            <person name="Parkhill J."/>
            <person name="Rea M.C."/>
            <person name="O'Sullivan O."/>
            <person name="Ritari J."/>
            <person name="Douillard F.P."/>
            <person name="Paul Ross R."/>
            <person name="Yang R."/>
            <person name="Briner A.E."/>
            <person name="Felis G.E."/>
            <person name="de Vos W.M."/>
            <person name="Barrangou R."/>
            <person name="Klaenhammer T.R."/>
            <person name="Caufield P.W."/>
            <person name="Cui Y."/>
            <person name="Zhang H."/>
            <person name="O'Toole P.W."/>
        </authorList>
    </citation>
    <scope>NUCLEOTIDE SEQUENCE [LARGE SCALE GENOMIC DNA]</scope>
    <source>
        <strain evidence="3 4">DSM 6629</strain>
    </source>
</reference>
<evidence type="ECO:0000313" key="3">
    <source>
        <dbReference type="EMBL" id="KRM32287.1"/>
    </source>
</evidence>
<name>A0ABR5PR45_9LACO</name>
<dbReference type="CDD" id="cd00093">
    <property type="entry name" value="HTH_XRE"/>
    <property type="match status" value="1"/>
</dbReference>
<dbReference type="InterPro" id="IPR010982">
    <property type="entry name" value="Lambda_DNA-bd_dom_sf"/>
</dbReference>
<dbReference type="PANTHER" id="PTHR34475">
    <property type="match status" value="1"/>
</dbReference>
<dbReference type="Proteomes" id="UP000051735">
    <property type="component" value="Unassembled WGS sequence"/>
</dbReference>
<keyword evidence="2" id="KW-0812">Transmembrane</keyword>
<feature type="region of interest" description="Disordered" evidence="1">
    <location>
        <begin position="141"/>
        <end position="168"/>
    </location>
</feature>
<feature type="compositionally biased region" description="Polar residues" evidence="1">
    <location>
        <begin position="384"/>
        <end position="396"/>
    </location>
</feature>
<keyword evidence="4" id="KW-1185">Reference proteome</keyword>
<organism evidence="3 4">
    <name type="scientific">Lactobacillus intestinalis DSM 6629</name>
    <dbReference type="NCBI Taxonomy" id="1423761"/>
    <lineage>
        <taxon>Bacteria</taxon>
        <taxon>Bacillati</taxon>
        <taxon>Bacillota</taxon>
        <taxon>Bacilli</taxon>
        <taxon>Lactobacillales</taxon>
        <taxon>Lactobacillaceae</taxon>
        <taxon>Lactobacillus</taxon>
    </lineage>
</organism>
<dbReference type="RefSeq" id="WP_057810682.1">
    <property type="nucleotide sequence ID" value="NZ_AZGN01000047.1"/>
</dbReference>